<dbReference type="InterPro" id="IPR003660">
    <property type="entry name" value="HAMP_dom"/>
</dbReference>
<dbReference type="RefSeq" id="WP_092560720.1">
    <property type="nucleotide sequence ID" value="NZ_FOYZ01000008.1"/>
</dbReference>
<keyword evidence="5" id="KW-0472">Membrane</keyword>
<evidence type="ECO:0000256" key="2">
    <source>
        <dbReference type="ARBA" id="ARBA00022553"/>
    </source>
</evidence>
<proteinExistence type="predicted"/>
<feature type="domain" description="HAMP" evidence="6">
    <location>
        <begin position="312"/>
        <end position="364"/>
    </location>
</feature>
<dbReference type="PANTHER" id="PTHR34220:SF7">
    <property type="entry name" value="SENSOR HISTIDINE KINASE YPDA"/>
    <property type="match status" value="1"/>
</dbReference>
<name>A0A1I6K5A0_9FIRM</name>
<accession>A0A1I6K5A0</accession>
<gene>
    <name evidence="7" type="ORF">SAMN05661086_02203</name>
</gene>
<dbReference type="EMBL" id="FOYZ01000008">
    <property type="protein sequence ID" value="SFR86411.1"/>
    <property type="molecule type" value="Genomic_DNA"/>
</dbReference>
<evidence type="ECO:0000313" key="7">
    <source>
        <dbReference type="EMBL" id="SFR86411.1"/>
    </source>
</evidence>
<sequence length="596" mass="69667">MRNISSFRDRIIGKTNNVKLSKKFIRFYCYCMLIPVILIDTCFLVHINYREKAGQTKELEYAVETLKSELVNMFRNCVDLSNYMYSDQGIYDFLTREYTNETEYYDNFFSFQKESCIGYLKSIQVVEDIQVYDENPSIIRGDFCRPLEDAKDEEWFPVIRNQGGNLLLYYTNESNNHDYTAIDKLRMIQKMDNFGCQYEIYVVIDINFEKFYNLIDKQSRHGEIVVYSEGELLFSTNKKLFSEESFSNVKFITKNDRVMKRDVEVLDKIWTICVRQPKISLWNTIMCTKDIIIIIVIINILLPFLLLIAVERSLLKRVSVLEEHFTQLENEEFNIIIGNIGKDEIGHLMEHYNAMVTKVKNLIETTIAQTNEKRLLEVSKKQAELNALNSQINPHFMYNTLQCICMRSLIKGERETAEIVRNLSSLLRQMSKWNEDNITFSEEVDFVTKYLKIQKYRFAEKINYLIFLNPICKQVRIPKLSIVSFVENACVHGIEGSTENGKIFVNIYPHDKDVVIEIEDTGCGMNQQQIIDLKQRLKNANITMLYDSKSTGVLNAYIRLKNYFGHDLSFDIESEVDVGTKIIMKLIGGLNLNGED</sequence>
<keyword evidence="2" id="KW-0597">Phosphoprotein</keyword>
<dbReference type="PANTHER" id="PTHR34220">
    <property type="entry name" value="SENSOR HISTIDINE KINASE YPDA"/>
    <property type="match status" value="1"/>
</dbReference>
<evidence type="ECO:0000256" key="1">
    <source>
        <dbReference type="ARBA" id="ARBA00004370"/>
    </source>
</evidence>
<keyword evidence="5" id="KW-1133">Transmembrane helix</keyword>
<dbReference type="STRING" id="37658.SAMN05661086_02203"/>
<feature type="transmembrane region" description="Helical" evidence="5">
    <location>
        <begin position="27"/>
        <end position="49"/>
    </location>
</feature>
<feature type="transmembrane region" description="Helical" evidence="5">
    <location>
        <begin position="291"/>
        <end position="310"/>
    </location>
</feature>
<dbReference type="OrthoDB" id="9809348at2"/>
<dbReference type="Gene3D" id="6.10.340.10">
    <property type="match status" value="1"/>
</dbReference>
<keyword evidence="8" id="KW-1185">Reference proteome</keyword>
<dbReference type="Proteomes" id="UP000199659">
    <property type="component" value="Unassembled WGS sequence"/>
</dbReference>
<dbReference type="PROSITE" id="PS50885">
    <property type="entry name" value="HAMP"/>
    <property type="match status" value="1"/>
</dbReference>
<dbReference type="SUPFAM" id="SSF55874">
    <property type="entry name" value="ATPase domain of HSP90 chaperone/DNA topoisomerase II/histidine kinase"/>
    <property type="match status" value="1"/>
</dbReference>
<dbReference type="InterPro" id="IPR050640">
    <property type="entry name" value="Bact_2-comp_sensor_kinase"/>
</dbReference>
<keyword evidence="5" id="KW-0812">Transmembrane</keyword>
<keyword evidence="4 7" id="KW-0418">Kinase</keyword>
<evidence type="ECO:0000259" key="6">
    <source>
        <dbReference type="PROSITE" id="PS50885"/>
    </source>
</evidence>
<dbReference type="InterPro" id="IPR036890">
    <property type="entry name" value="HATPase_C_sf"/>
</dbReference>
<comment type="subcellular location">
    <subcellularLocation>
        <location evidence="1">Membrane</location>
    </subcellularLocation>
</comment>
<keyword evidence="3" id="KW-0808">Transferase</keyword>
<organism evidence="7 8">
    <name type="scientific">Anaeromicropila populeti</name>
    <dbReference type="NCBI Taxonomy" id="37658"/>
    <lineage>
        <taxon>Bacteria</taxon>
        <taxon>Bacillati</taxon>
        <taxon>Bacillota</taxon>
        <taxon>Clostridia</taxon>
        <taxon>Lachnospirales</taxon>
        <taxon>Lachnospiraceae</taxon>
        <taxon>Anaeromicropila</taxon>
    </lineage>
</organism>
<dbReference type="Pfam" id="PF06580">
    <property type="entry name" value="His_kinase"/>
    <property type="match status" value="1"/>
</dbReference>
<dbReference type="Pfam" id="PF02518">
    <property type="entry name" value="HATPase_c"/>
    <property type="match status" value="1"/>
</dbReference>
<dbReference type="Gene3D" id="3.30.565.10">
    <property type="entry name" value="Histidine kinase-like ATPase, C-terminal domain"/>
    <property type="match status" value="1"/>
</dbReference>
<reference evidence="7 8" key="1">
    <citation type="submission" date="2016-10" db="EMBL/GenBank/DDBJ databases">
        <authorList>
            <person name="de Groot N.N."/>
        </authorList>
    </citation>
    <scope>NUCLEOTIDE SEQUENCE [LARGE SCALE GENOMIC DNA]</scope>
    <source>
        <strain evidence="7 8">743A</strain>
    </source>
</reference>
<protein>
    <submittedName>
        <fullName evidence="7">Two-component system, sensor histidine kinase YesM</fullName>
    </submittedName>
</protein>
<dbReference type="SMART" id="SM00304">
    <property type="entry name" value="HAMP"/>
    <property type="match status" value="1"/>
</dbReference>
<evidence type="ECO:0000256" key="4">
    <source>
        <dbReference type="ARBA" id="ARBA00022777"/>
    </source>
</evidence>
<dbReference type="GO" id="GO:0016020">
    <property type="term" value="C:membrane"/>
    <property type="evidence" value="ECO:0007669"/>
    <property type="project" value="UniProtKB-SubCell"/>
</dbReference>
<evidence type="ECO:0000313" key="8">
    <source>
        <dbReference type="Proteomes" id="UP000199659"/>
    </source>
</evidence>
<evidence type="ECO:0000256" key="3">
    <source>
        <dbReference type="ARBA" id="ARBA00022679"/>
    </source>
</evidence>
<dbReference type="GO" id="GO:0000155">
    <property type="term" value="F:phosphorelay sensor kinase activity"/>
    <property type="evidence" value="ECO:0007669"/>
    <property type="project" value="InterPro"/>
</dbReference>
<dbReference type="AlphaFoldDB" id="A0A1I6K5A0"/>
<dbReference type="InterPro" id="IPR010559">
    <property type="entry name" value="Sig_transdc_His_kin_internal"/>
</dbReference>
<evidence type="ECO:0000256" key="5">
    <source>
        <dbReference type="SAM" id="Phobius"/>
    </source>
</evidence>
<dbReference type="InterPro" id="IPR003594">
    <property type="entry name" value="HATPase_dom"/>
</dbReference>